<evidence type="ECO:0000256" key="5">
    <source>
        <dbReference type="ARBA" id="ARBA00022618"/>
    </source>
</evidence>
<dbReference type="PROSITE" id="PS01011">
    <property type="entry name" value="FOLYLPOLYGLU_SYNT_1"/>
    <property type="match status" value="1"/>
</dbReference>
<evidence type="ECO:0000313" key="14">
    <source>
        <dbReference type="Proteomes" id="UP000216991"/>
    </source>
</evidence>
<dbReference type="GO" id="GO:0008360">
    <property type="term" value="P:regulation of cell shape"/>
    <property type="evidence" value="ECO:0007669"/>
    <property type="project" value="UniProtKB-KW"/>
</dbReference>
<evidence type="ECO:0000256" key="4">
    <source>
        <dbReference type="ARBA" id="ARBA00022598"/>
    </source>
</evidence>
<keyword evidence="9 10" id="KW-0133">Cell shape</keyword>
<dbReference type="GO" id="GO:0008764">
    <property type="term" value="F:UDP-N-acetylmuramoylalanine-D-glutamate ligase activity"/>
    <property type="evidence" value="ECO:0007669"/>
    <property type="project" value="UniProtKB-UniRule"/>
</dbReference>
<evidence type="ECO:0000256" key="8">
    <source>
        <dbReference type="ARBA" id="ARBA00023306"/>
    </source>
</evidence>
<dbReference type="GO" id="GO:0004326">
    <property type="term" value="F:tetrahydrofolylpolyglutamate synthase activity"/>
    <property type="evidence" value="ECO:0007669"/>
    <property type="project" value="InterPro"/>
</dbReference>
<sequence length="426" mass="43878">MITAPAFAAKRWGVLGLARTGRAVAAAITASGGDVWAWDDGEAARTAFDGTLVDLVHADLSGLAGIIVSPGVPHSAPIFAAAARAGVPVMGDTELFARALPHLPPTRVVGITGTNGKSTTTALLHHLLVTAGIPAAMGGNIGLPILAQDPLPAGGVWVLELSSYQLDITHSLACDVAILTNITPDHLERHGTMAGYAAAKARLFAMQTPGATAIVGRAAQAHYHVATGPAGLITIEDVALPGAQADWPSLQGPHNLENARAAVAAARRLGLDDATIARGLASYQALAHRMEPVGEKRGLLWVNDSKATNPDSTAPALAAYQRIHWIAGGRPKLDTNGQADLSAVLPNLGQVVDAWLIGEAAPQFAAQLRPHLPVTEAGTLDAAITGILATAQTGDVVLFSPAAASFDQYRDFEQRGAAFREAVAAL</sequence>
<evidence type="ECO:0000313" key="13">
    <source>
        <dbReference type="EMBL" id="OYQ25702.1"/>
    </source>
</evidence>
<comment type="subcellular location">
    <subcellularLocation>
        <location evidence="1 9 10">Cytoplasm</location>
    </subcellularLocation>
</comment>
<evidence type="ECO:0000256" key="9">
    <source>
        <dbReference type="HAMAP-Rule" id="MF_00639"/>
    </source>
</evidence>
<evidence type="ECO:0000256" key="10">
    <source>
        <dbReference type="RuleBase" id="RU003664"/>
    </source>
</evidence>
<comment type="pathway">
    <text evidence="2 9 10">Cell wall biogenesis; peptidoglycan biosynthesis.</text>
</comment>
<dbReference type="InterPro" id="IPR036565">
    <property type="entry name" value="Mur-like_cat_sf"/>
</dbReference>
<evidence type="ECO:0000256" key="1">
    <source>
        <dbReference type="ARBA" id="ARBA00004496"/>
    </source>
</evidence>
<dbReference type="GO" id="GO:0071555">
    <property type="term" value="P:cell wall organization"/>
    <property type="evidence" value="ECO:0007669"/>
    <property type="project" value="UniProtKB-KW"/>
</dbReference>
<dbReference type="HAMAP" id="MF_00639">
    <property type="entry name" value="MurD"/>
    <property type="match status" value="1"/>
</dbReference>
<keyword evidence="4 9" id="KW-0436">Ligase</keyword>
<dbReference type="SUPFAM" id="SSF51984">
    <property type="entry name" value="MurCD N-terminal domain"/>
    <property type="match status" value="1"/>
</dbReference>
<evidence type="ECO:0000256" key="2">
    <source>
        <dbReference type="ARBA" id="ARBA00004752"/>
    </source>
</evidence>
<dbReference type="Gene3D" id="3.90.190.20">
    <property type="entry name" value="Mur ligase, C-terminal domain"/>
    <property type="match status" value="1"/>
</dbReference>
<dbReference type="Proteomes" id="UP000216991">
    <property type="component" value="Unassembled WGS sequence"/>
</dbReference>
<organism evidence="13 14">
    <name type="scientific">Sandarakinorhabdus cyanobacteriorum</name>
    <dbReference type="NCBI Taxonomy" id="1981098"/>
    <lineage>
        <taxon>Bacteria</taxon>
        <taxon>Pseudomonadati</taxon>
        <taxon>Pseudomonadota</taxon>
        <taxon>Alphaproteobacteria</taxon>
        <taxon>Sphingomonadales</taxon>
        <taxon>Sphingosinicellaceae</taxon>
        <taxon>Sandarakinorhabdus</taxon>
    </lineage>
</organism>
<dbReference type="InterPro" id="IPR013221">
    <property type="entry name" value="Mur_ligase_cen"/>
</dbReference>
<dbReference type="OrthoDB" id="9809796at2"/>
<reference evidence="13 14" key="1">
    <citation type="submission" date="2017-07" db="EMBL/GenBank/DDBJ databases">
        <title>Sandarakinorhabdus cyanobacteriorum sp. nov., a novel bacterium isolated from cyanobacterial aggregates in a eutrophic lake.</title>
        <authorList>
            <person name="Cai H."/>
        </authorList>
    </citation>
    <scope>NUCLEOTIDE SEQUENCE [LARGE SCALE GENOMIC DNA]</scope>
    <source>
        <strain evidence="13 14">TH057</strain>
    </source>
</reference>
<dbReference type="GO" id="GO:0051301">
    <property type="term" value="P:cell division"/>
    <property type="evidence" value="ECO:0007669"/>
    <property type="project" value="UniProtKB-KW"/>
</dbReference>
<dbReference type="AlphaFoldDB" id="A0A255Y8Z2"/>
<dbReference type="GO" id="GO:0005524">
    <property type="term" value="F:ATP binding"/>
    <property type="evidence" value="ECO:0007669"/>
    <property type="project" value="UniProtKB-UniRule"/>
</dbReference>
<keyword evidence="3 9" id="KW-0963">Cytoplasm</keyword>
<evidence type="ECO:0000259" key="12">
    <source>
        <dbReference type="Pfam" id="PF08245"/>
    </source>
</evidence>
<keyword evidence="7 9" id="KW-0067">ATP-binding</keyword>
<dbReference type="RefSeq" id="WP_094474653.1">
    <property type="nucleotide sequence ID" value="NZ_NOXT01000121.1"/>
</dbReference>
<keyword evidence="9 10" id="KW-0961">Cell wall biogenesis/degradation</keyword>
<keyword evidence="14" id="KW-1185">Reference proteome</keyword>
<dbReference type="InterPro" id="IPR036615">
    <property type="entry name" value="Mur_ligase_C_dom_sf"/>
</dbReference>
<dbReference type="EC" id="6.3.2.9" evidence="9 10"/>
<dbReference type="InterPro" id="IPR004101">
    <property type="entry name" value="Mur_ligase_C"/>
</dbReference>
<keyword evidence="9 10" id="KW-0573">Peptidoglycan synthesis</keyword>
<protein>
    <recommendedName>
        <fullName evidence="9 10">UDP-N-acetylmuramoylalanine--D-glutamate ligase</fullName>
        <ecNumber evidence="9 10">6.3.2.9</ecNumber>
    </recommendedName>
    <alternativeName>
        <fullName evidence="9">D-glutamic acid-adding enzyme</fullName>
    </alternativeName>
    <alternativeName>
        <fullName evidence="9">UDP-N-acetylmuramoyl-L-alanyl-D-glutamate synthetase</fullName>
    </alternativeName>
</protein>
<comment type="catalytic activity">
    <reaction evidence="9 10">
        <text>UDP-N-acetyl-alpha-D-muramoyl-L-alanine + D-glutamate + ATP = UDP-N-acetyl-alpha-D-muramoyl-L-alanyl-D-glutamate + ADP + phosphate + H(+)</text>
        <dbReference type="Rhea" id="RHEA:16429"/>
        <dbReference type="ChEBI" id="CHEBI:15378"/>
        <dbReference type="ChEBI" id="CHEBI:29986"/>
        <dbReference type="ChEBI" id="CHEBI:30616"/>
        <dbReference type="ChEBI" id="CHEBI:43474"/>
        <dbReference type="ChEBI" id="CHEBI:83898"/>
        <dbReference type="ChEBI" id="CHEBI:83900"/>
        <dbReference type="ChEBI" id="CHEBI:456216"/>
        <dbReference type="EC" id="6.3.2.9"/>
    </reaction>
</comment>
<dbReference type="Pfam" id="PF02875">
    <property type="entry name" value="Mur_ligase_C"/>
    <property type="match status" value="1"/>
</dbReference>
<name>A0A255Y8Z2_9SPHN</name>
<evidence type="ECO:0000256" key="6">
    <source>
        <dbReference type="ARBA" id="ARBA00022741"/>
    </source>
</evidence>
<dbReference type="Gene3D" id="3.40.1190.10">
    <property type="entry name" value="Mur-like, catalytic domain"/>
    <property type="match status" value="1"/>
</dbReference>
<dbReference type="EMBL" id="NOXT01000121">
    <property type="protein sequence ID" value="OYQ25702.1"/>
    <property type="molecule type" value="Genomic_DNA"/>
</dbReference>
<dbReference type="Gene3D" id="3.40.50.720">
    <property type="entry name" value="NAD(P)-binding Rossmann-like Domain"/>
    <property type="match status" value="1"/>
</dbReference>
<feature type="binding site" evidence="9">
    <location>
        <begin position="113"/>
        <end position="119"/>
    </location>
    <ligand>
        <name>ATP</name>
        <dbReference type="ChEBI" id="CHEBI:30616"/>
    </ligand>
</feature>
<dbReference type="SUPFAM" id="SSF53623">
    <property type="entry name" value="MurD-like peptide ligases, catalytic domain"/>
    <property type="match status" value="1"/>
</dbReference>
<comment type="caution">
    <text evidence="13">The sequence shown here is derived from an EMBL/GenBank/DDBJ whole genome shotgun (WGS) entry which is preliminary data.</text>
</comment>
<evidence type="ECO:0000256" key="3">
    <source>
        <dbReference type="ARBA" id="ARBA00022490"/>
    </source>
</evidence>
<dbReference type="InterPro" id="IPR005762">
    <property type="entry name" value="MurD"/>
</dbReference>
<comment type="function">
    <text evidence="9 10">Cell wall formation. Catalyzes the addition of glutamate to the nucleotide precursor UDP-N-acetylmuramoyl-L-alanine (UMA).</text>
</comment>
<dbReference type="PANTHER" id="PTHR43692:SF1">
    <property type="entry name" value="UDP-N-ACETYLMURAMOYLALANINE--D-GLUTAMATE LIGASE"/>
    <property type="match status" value="1"/>
</dbReference>
<gene>
    <name evidence="9 13" type="primary">murD</name>
    <name evidence="13" type="ORF">CHU93_13305</name>
</gene>
<dbReference type="UniPathway" id="UPA00219"/>
<evidence type="ECO:0000259" key="11">
    <source>
        <dbReference type="Pfam" id="PF02875"/>
    </source>
</evidence>
<feature type="domain" description="Mur ligase C-terminal" evidence="11">
    <location>
        <begin position="288"/>
        <end position="402"/>
    </location>
</feature>
<dbReference type="Pfam" id="PF08245">
    <property type="entry name" value="Mur_ligase_M"/>
    <property type="match status" value="1"/>
</dbReference>
<dbReference type="SUPFAM" id="SSF53244">
    <property type="entry name" value="MurD-like peptide ligases, peptide-binding domain"/>
    <property type="match status" value="1"/>
</dbReference>
<dbReference type="PANTHER" id="PTHR43692">
    <property type="entry name" value="UDP-N-ACETYLMURAMOYLALANINE--D-GLUTAMATE LIGASE"/>
    <property type="match status" value="1"/>
</dbReference>
<proteinExistence type="inferred from homology"/>
<dbReference type="GO" id="GO:0005737">
    <property type="term" value="C:cytoplasm"/>
    <property type="evidence" value="ECO:0007669"/>
    <property type="project" value="UniProtKB-SubCell"/>
</dbReference>
<comment type="similarity">
    <text evidence="9">Belongs to the MurCDEF family.</text>
</comment>
<keyword evidence="8 9" id="KW-0131">Cell cycle</keyword>
<feature type="domain" description="Mur ligase central" evidence="12">
    <location>
        <begin position="111"/>
        <end position="218"/>
    </location>
</feature>
<dbReference type="GO" id="GO:0009252">
    <property type="term" value="P:peptidoglycan biosynthetic process"/>
    <property type="evidence" value="ECO:0007669"/>
    <property type="project" value="UniProtKB-UniRule"/>
</dbReference>
<keyword evidence="5 9" id="KW-0132">Cell division</keyword>
<keyword evidence="6 9" id="KW-0547">Nucleotide-binding</keyword>
<dbReference type="NCBIfam" id="TIGR01087">
    <property type="entry name" value="murD"/>
    <property type="match status" value="1"/>
</dbReference>
<evidence type="ECO:0000256" key="7">
    <source>
        <dbReference type="ARBA" id="ARBA00022840"/>
    </source>
</evidence>
<accession>A0A255Y8Z2</accession>
<dbReference type="InterPro" id="IPR018109">
    <property type="entry name" value="Folylpolyglutamate_synth_CS"/>
</dbReference>